<evidence type="ECO:0000313" key="4">
    <source>
        <dbReference type="Proteomes" id="UP000250235"/>
    </source>
</evidence>
<reference evidence="3 4" key="1">
    <citation type="journal article" date="2015" name="Proc. Natl. Acad. Sci. U.S.A.">
        <title>The resurrection genome of Boea hygrometrica: A blueprint for survival of dehydration.</title>
        <authorList>
            <person name="Xiao L."/>
            <person name="Yang G."/>
            <person name="Zhang L."/>
            <person name="Yang X."/>
            <person name="Zhao S."/>
            <person name="Ji Z."/>
            <person name="Zhou Q."/>
            <person name="Hu M."/>
            <person name="Wang Y."/>
            <person name="Chen M."/>
            <person name="Xu Y."/>
            <person name="Jin H."/>
            <person name="Xiao X."/>
            <person name="Hu G."/>
            <person name="Bao F."/>
            <person name="Hu Y."/>
            <person name="Wan P."/>
            <person name="Li L."/>
            <person name="Deng X."/>
            <person name="Kuang T."/>
            <person name="Xiang C."/>
            <person name="Zhu J.K."/>
            <person name="Oliver M.J."/>
            <person name="He Y."/>
        </authorList>
    </citation>
    <scope>NUCLEOTIDE SEQUENCE [LARGE SCALE GENOMIC DNA]</scope>
    <source>
        <strain evidence="4">cv. XS01</strain>
    </source>
</reference>
<gene>
    <name evidence="3" type="ORF">F511_29230</name>
</gene>
<proteinExistence type="predicted"/>
<dbReference type="AlphaFoldDB" id="A0A2Z7DC67"/>
<name>A0A2Z7DC67_9LAMI</name>
<dbReference type="OrthoDB" id="913731at2759"/>
<dbReference type="PANTHER" id="PTHR34482">
    <property type="entry name" value="DNA DAMAGE-INDUCIBLE PROTEIN 1-LIKE"/>
    <property type="match status" value="1"/>
</dbReference>
<dbReference type="EMBL" id="KQ987289">
    <property type="protein sequence ID" value="KZV57449.1"/>
    <property type="molecule type" value="Genomic_DNA"/>
</dbReference>
<sequence length="245" mass="27377">MGLADADKVRCAIFMLKGEAALWWKGAVVGLFLESLTWGEFKKVFFENYFTVDAQSQLIREFMSLRQGDKSVAEYVRQFEQGCTFVPSIATVESEKLRQFTDGLRPDIHHDVNMADVETYMAAVNRAYRSERGLKDMKDDFQRKRQMQQPVRGQSSQPPAKRPFQGPSKGHLSRASSSRGHRASRGHSSMGPASLDLEGFQSARSAISSIQDLAWQGVAGAFTARSQDIFLETSLRGDRPLVACS</sequence>
<feature type="domain" description="Retrotransposon gag" evidence="2">
    <location>
        <begin position="12"/>
        <end position="106"/>
    </location>
</feature>
<evidence type="ECO:0000313" key="3">
    <source>
        <dbReference type="EMBL" id="KZV57449.1"/>
    </source>
</evidence>
<dbReference type="InterPro" id="IPR005162">
    <property type="entry name" value="Retrotrans_gag_dom"/>
</dbReference>
<protein>
    <recommendedName>
        <fullName evidence="2">Retrotransposon gag domain-containing protein</fullName>
    </recommendedName>
</protein>
<feature type="compositionally biased region" description="Polar residues" evidence="1">
    <location>
        <begin position="147"/>
        <end position="158"/>
    </location>
</feature>
<dbReference type="PANTHER" id="PTHR34482:SF36">
    <property type="entry name" value="RETROTRANSPOSON GAG DOMAIN-CONTAINING PROTEIN"/>
    <property type="match status" value="1"/>
</dbReference>
<dbReference type="Proteomes" id="UP000250235">
    <property type="component" value="Unassembled WGS sequence"/>
</dbReference>
<accession>A0A2Z7DC67</accession>
<organism evidence="3 4">
    <name type="scientific">Dorcoceras hygrometricum</name>
    <dbReference type="NCBI Taxonomy" id="472368"/>
    <lineage>
        <taxon>Eukaryota</taxon>
        <taxon>Viridiplantae</taxon>
        <taxon>Streptophyta</taxon>
        <taxon>Embryophyta</taxon>
        <taxon>Tracheophyta</taxon>
        <taxon>Spermatophyta</taxon>
        <taxon>Magnoliopsida</taxon>
        <taxon>eudicotyledons</taxon>
        <taxon>Gunneridae</taxon>
        <taxon>Pentapetalae</taxon>
        <taxon>asterids</taxon>
        <taxon>lamiids</taxon>
        <taxon>Lamiales</taxon>
        <taxon>Gesneriaceae</taxon>
        <taxon>Didymocarpoideae</taxon>
        <taxon>Trichosporeae</taxon>
        <taxon>Loxocarpinae</taxon>
        <taxon>Dorcoceras</taxon>
    </lineage>
</organism>
<feature type="region of interest" description="Disordered" evidence="1">
    <location>
        <begin position="143"/>
        <end position="195"/>
    </location>
</feature>
<evidence type="ECO:0000259" key="2">
    <source>
        <dbReference type="Pfam" id="PF03732"/>
    </source>
</evidence>
<evidence type="ECO:0000256" key="1">
    <source>
        <dbReference type="SAM" id="MobiDB-lite"/>
    </source>
</evidence>
<keyword evidence="4" id="KW-1185">Reference proteome</keyword>
<dbReference type="Pfam" id="PF03732">
    <property type="entry name" value="Retrotrans_gag"/>
    <property type="match status" value="1"/>
</dbReference>